<evidence type="ECO:0008006" key="3">
    <source>
        <dbReference type="Google" id="ProtNLM"/>
    </source>
</evidence>
<dbReference type="EMBL" id="JAWDJX010000003">
    <property type="protein sequence ID" value="KAK3057293.1"/>
    <property type="molecule type" value="Genomic_DNA"/>
</dbReference>
<keyword evidence="2" id="KW-1185">Reference proteome</keyword>
<gene>
    <name evidence="1" type="ORF">LTR09_001475</name>
</gene>
<evidence type="ECO:0000313" key="1">
    <source>
        <dbReference type="EMBL" id="KAK3057293.1"/>
    </source>
</evidence>
<proteinExistence type="predicted"/>
<accession>A0AAJ0GGU3</accession>
<dbReference type="AlphaFoldDB" id="A0AAJ0GGU3"/>
<comment type="caution">
    <text evidence="1">The sequence shown here is derived from an EMBL/GenBank/DDBJ whole genome shotgun (WGS) entry which is preliminary data.</text>
</comment>
<protein>
    <recommendedName>
        <fullName evidence="3">BTB domain-containing protein</fullName>
    </recommendedName>
</protein>
<reference evidence="1" key="1">
    <citation type="submission" date="2023-04" db="EMBL/GenBank/DDBJ databases">
        <title>Black Yeasts Isolated from many extreme environments.</title>
        <authorList>
            <person name="Coleine C."/>
            <person name="Stajich J.E."/>
            <person name="Selbmann L."/>
        </authorList>
    </citation>
    <scope>NUCLEOTIDE SEQUENCE</scope>
    <source>
        <strain evidence="1">CCFEE 5312</strain>
    </source>
</reference>
<sequence>MDELTKNAGRPGGDEIVILALQDSDRTYHVERALVSNALGGNYQTKDRTLVLSGCDVGTLELLLYWIHLGDLPDVPRMADSLARGSREREKFNLKQ</sequence>
<organism evidence="1 2">
    <name type="scientific">Extremus antarcticus</name>
    <dbReference type="NCBI Taxonomy" id="702011"/>
    <lineage>
        <taxon>Eukaryota</taxon>
        <taxon>Fungi</taxon>
        <taxon>Dikarya</taxon>
        <taxon>Ascomycota</taxon>
        <taxon>Pezizomycotina</taxon>
        <taxon>Dothideomycetes</taxon>
        <taxon>Dothideomycetidae</taxon>
        <taxon>Mycosphaerellales</taxon>
        <taxon>Extremaceae</taxon>
        <taxon>Extremus</taxon>
    </lineage>
</organism>
<evidence type="ECO:0000313" key="2">
    <source>
        <dbReference type="Proteomes" id="UP001271007"/>
    </source>
</evidence>
<name>A0AAJ0GGU3_9PEZI</name>
<dbReference type="Proteomes" id="UP001271007">
    <property type="component" value="Unassembled WGS sequence"/>
</dbReference>